<keyword evidence="9" id="KW-0539">Nucleus</keyword>
<feature type="domain" description="Beta-Casp" evidence="11">
    <location>
        <begin position="244"/>
        <end position="362"/>
    </location>
</feature>
<name>A0AAU9J2T6_9CILI</name>
<sequence>MSIEIIPLGAGREVGRSCVIVRMAGRTLMFDCGIHMGYEDQRRFPDFSHIAQTDDFTPYFDCVLITHFHLDHCGALPYFTEMKGYNGPVFMSGPTRAIAPLMLEDFRKVCVEYKGESNFFTSEMIKGCMAKVTTIELHQTITVCGDINITAYYAGHVLGAIMYHIECRGYSLVYTGDYNMAGDRHLRGAWIERLNPHVVISESTYATKYKELKMRREKMFLKKVVQTIERGGKVLIPVFALGRAQELCILLDTYWHRTHIEVPIHFAGALTEKANLFYKTYINWCNENVQRTFLMRNMFDFQHITPFDRGNIKAKEPMVLLATPGMLHGGLSLSVFKEWCEDSKNTLILPGYCVPGTVGHTLLKSKTDVVMIEGKEYEVRCEVQAMSFSAHTDHRGIMQVLKWIHSSNVVLVHGEEERMRGLLQDVQQTMGVPCFMPGNLEHLMIQVNASVPMKIEYPLICDYRATHHVNFVENIFQNNPRPQELECNITDDWILEDARSISFSCEIFCSLNQLKSTLEDSILQLLSIEEIAESRLQLTWDAKDDTLVSPLLSSLPQAA</sequence>
<dbReference type="Pfam" id="PF10996">
    <property type="entry name" value="Beta-Casp"/>
    <property type="match status" value="1"/>
</dbReference>
<dbReference type="SMART" id="SM00849">
    <property type="entry name" value="Lactamase_B"/>
    <property type="match status" value="1"/>
</dbReference>
<dbReference type="PANTHER" id="PTHR11203">
    <property type="entry name" value="CLEAVAGE AND POLYADENYLATION SPECIFICITY FACTOR FAMILY MEMBER"/>
    <property type="match status" value="1"/>
</dbReference>
<feature type="domain" description="Metallo-beta-lactamase" evidence="10">
    <location>
        <begin position="15"/>
        <end position="228"/>
    </location>
</feature>
<dbReference type="FunFam" id="3.40.50.10890:FF:000002">
    <property type="entry name" value="Integrator complex subunit 11"/>
    <property type="match status" value="1"/>
</dbReference>
<comment type="cofactor">
    <cofactor evidence="1">
        <name>Zn(2+)</name>
        <dbReference type="ChEBI" id="CHEBI:29105"/>
    </cofactor>
</comment>
<dbReference type="InterPro" id="IPR022712">
    <property type="entry name" value="Beta_Casp"/>
</dbReference>
<dbReference type="CDD" id="cd16291">
    <property type="entry name" value="INTS11-like_MBL-fold"/>
    <property type="match status" value="1"/>
</dbReference>
<evidence type="ECO:0000259" key="11">
    <source>
        <dbReference type="SMART" id="SM01027"/>
    </source>
</evidence>
<evidence type="ECO:0000313" key="13">
    <source>
        <dbReference type="Proteomes" id="UP001162131"/>
    </source>
</evidence>
<dbReference type="PANTHER" id="PTHR11203:SF37">
    <property type="entry name" value="INTEGRATOR COMPLEX SUBUNIT 11"/>
    <property type="match status" value="1"/>
</dbReference>
<dbReference type="InterPro" id="IPR050698">
    <property type="entry name" value="MBL"/>
</dbReference>
<dbReference type="FunFam" id="3.60.15.10:FF:000028">
    <property type="entry name" value="Integrator complex subunit 11 isoform X3"/>
    <property type="match status" value="1"/>
</dbReference>
<keyword evidence="8" id="KW-0862">Zinc</keyword>
<evidence type="ECO:0000313" key="12">
    <source>
        <dbReference type="EMBL" id="CAG9320149.1"/>
    </source>
</evidence>
<dbReference type="GO" id="GO:0016180">
    <property type="term" value="P:snRNA processing"/>
    <property type="evidence" value="ECO:0007669"/>
    <property type="project" value="TreeGrafter"/>
</dbReference>
<evidence type="ECO:0000256" key="4">
    <source>
        <dbReference type="ARBA" id="ARBA00007093"/>
    </source>
</evidence>
<dbReference type="GO" id="GO:0046872">
    <property type="term" value="F:metal ion binding"/>
    <property type="evidence" value="ECO:0007669"/>
    <property type="project" value="UniProtKB-KW"/>
</dbReference>
<dbReference type="Pfam" id="PF07521">
    <property type="entry name" value="RMMBL"/>
    <property type="match status" value="1"/>
</dbReference>
<comment type="subcellular location">
    <subcellularLocation>
        <location evidence="3">Cytoplasm</location>
    </subcellularLocation>
    <subcellularLocation>
        <location evidence="2">Nucleus</location>
    </subcellularLocation>
</comment>
<comment type="caution">
    <text evidence="12">The sequence shown here is derived from an EMBL/GenBank/DDBJ whole genome shotgun (WGS) entry which is preliminary data.</text>
</comment>
<evidence type="ECO:0000256" key="1">
    <source>
        <dbReference type="ARBA" id="ARBA00001947"/>
    </source>
</evidence>
<evidence type="ECO:0000256" key="2">
    <source>
        <dbReference type="ARBA" id="ARBA00004123"/>
    </source>
</evidence>
<dbReference type="InterPro" id="IPR036866">
    <property type="entry name" value="RibonucZ/Hydroxyglut_hydro"/>
</dbReference>
<reference evidence="12" key="1">
    <citation type="submission" date="2021-09" db="EMBL/GenBank/DDBJ databases">
        <authorList>
            <consortium name="AG Swart"/>
            <person name="Singh M."/>
            <person name="Singh A."/>
            <person name="Seah K."/>
            <person name="Emmerich C."/>
        </authorList>
    </citation>
    <scope>NUCLEOTIDE SEQUENCE</scope>
    <source>
        <strain evidence="12">ATCC30299</strain>
    </source>
</reference>
<evidence type="ECO:0000259" key="10">
    <source>
        <dbReference type="SMART" id="SM00849"/>
    </source>
</evidence>
<dbReference type="GO" id="GO:0005737">
    <property type="term" value="C:cytoplasm"/>
    <property type="evidence" value="ECO:0007669"/>
    <property type="project" value="UniProtKB-SubCell"/>
</dbReference>
<dbReference type="Pfam" id="PF16661">
    <property type="entry name" value="Lactamase_B_6"/>
    <property type="match status" value="1"/>
</dbReference>
<dbReference type="EMBL" id="CAJZBQ010000024">
    <property type="protein sequence ID" value="CAG9320149.1"/>
    <property type="molecule type" value="Genomic_DNA"/>
</dbReference>
<dbReference type="AlphaFoldDB" id="A0AAU9J2T6"/>
<keyword evidence="6" id="KW-0479">Metal-binding</keyword>
<evidence type="ECO:0000256" key="3">
    <source>
        <dbReference type="ARBA" id="ARBA00004496"/>
    </source>
</evidence>
<evidence type="ECO:0000256" key="6">
    <source>
        <dbReference type="ARBA" id="ARBA00022723"/>
    </source>
</evidence>
<dbReference type="Proteomes" id="UP001162131">
    <property type="component" value="Unassembled WGS sequence"/>
</dbReference>
<dbReference type="GO" id="GO:0016787">
    <property type="term" value="F:hydrolase activity"/>
    <property type="evidence" value="ECO:0007669"/>
    <property type="project" value="UniProtKB-KW"/>
</dbReference>
<evidence type="ECO:0000256" key="9">
    <source>
        <dbReference type="ARBA" id="ARBA00023242"/>
    </source>
</evidence>
<keyword evidence="7" id="KW-0378">Hydrolase</keyword>
<keyword evidence="13" id="KW-1185">Reference proteome</keyword>
<organism evidence="12 13">
    <name type="scientific">Blepharisma stoltei</name>
    <dbReference type="NCBI Taxonomy" id="1481888"/>
    <lineage>
        <taxon>Eukaryota</taxon>
        <taxon>Sar</taxon>
        <taxon>Alveolata</taxon>
        <taxon>Ciliophora</taxon>
        <taxon>Postciliodesmatophora</taxon>
        <taxon>Heterotrichea</taxon>
        <taxon>Heterotrichida</taxon>
        <taxon>Blepharismidae</taxon>
        <taxon>Blepharisma</taxon>
    </lineage>
</organism>
<dbReference type="GO" id="GO:0005634">
    <property type="term" value="C:nucleus"/>
    <property type="evidence" value="ECO:0007669"/>
    <property type="project" value="UniProtKB-SubCell"/>
</dbReference>
<protein>
    <recommendedName>
        <fullName evidence="14">Integrator complex subunit 11</fullName>
    </recommendedName>
</protein>
<dbReference type="SUPFAM" id="SSF56281">
    <property type="entry name" value="Metallo-hydrolase/oxidoreductase"/>
    <property type="match status" value="1"/>
</dbReference>
<dbReference type="SMART" id="SM01027">
    <property type="entry name" value="Beta-Casp"/>
    <property type="match status" value="1"/>
</dbReference>
<evidence type="ECO:0000256" key="8">
    <source>
        <dbReference type="ARBA" id="ARBA00022833"/>
    </source>
</evidence>
<dbReference type="InterPro" id="IPR001279">
    <property type="entry name" value="Metallo-B-lactamas"/>
</dbReference>
<gene>
    <name evidence="12" type="ORF">BSTOLATCC_MIC25384</name>
</gene>
<proteinExistence type="inferred from homology"/>
<comment type="similarity">
    <text evidence="4">Belongs to the metallo-beta-lactamase superfamily. RNA-metabolizing metallo-beta-lactamase-like family. INTS11 subfamily.</text>
</comment>
<dbReference type="GO" id="GO:0004521">
    <property type="term" value="F:RNA endonuclease activity"/>
    <property type="evidence" value="ECO:0007669"/>
    <property type="project" value="TreeGrafter"/>
</dbReference>
<evidence type="ECO:0000256" key="5">
    <source>
        <dbReference type="ARBA" id="ARBA00022490"/>
    </source>
</evidence>
<keyword evidence="5" id="KW-0963">Cytoplasm</keyword>
<dbReference type="Gene3D" id="3.60.15.10">
    <property type="entry name" value="Ribonuclease Z/Hydroxyacylglutathione hydrolase-like"/>
    <property type="match status" value="1"/>
</dbReference>
<accession>A0AAU9J2T6</accession>
<dbReference type="InterPro" id="IPR011108">
    <property type="entry name" value="RMMBL"/>
</dbReference>
<dbReference type="InterPro" id="IPR041897">
    <property type="entry name" value="INTS11-like_MBL-fold"/>
</dbReference>
<evidence type="ECO:0008006" key="14">
    <source>
        <dbReference type="Google" id="ProtNLM"/>
    </source>
</evidence>
<evidence type="ECO:0000256" key="7">
    <source>
        <dbReference type="ARBA" id="ARBA00022801"/>
    </source>
</evidence>
<dbReference type="Gene3D" id="3.40.50.10890">
    <property type="match status" value="1"/>
</dbReference>